<sequence>MRLRFMWDRVAEDVEGTDVVGPNEIVFGIRKAVIFERSGKPKHAGGRRSLHDVSCVRETEKKSRRRRKKIDEDESGLGQSRDF</sequence>
<feature type="compositionally biased region" description="Basic and acidic residues" evidence="1">
    <location>
        <begin position="49"/>
        <end position="61"/>
    </location>
</feature>
<comment type="caution">
    <text evidence="2">The sequence shown here is derived from an EMBL/GenBank/DDBJ whole genome shotgun (WGS) entry which is preliminary data.</text>
</comment>
<evidence type="ECO:0000313" key="3">
    <source>
        <dbReference type="Proteomes" id="UP000315471"/>
    </source>
</evidence>
<organism evidence="2 3">
    <name type="scientific">Novipirellula aureliae</name>
    <dbReference type="NCBI Taxonomy" id="2527966"/>
    <lineage>
        <taxon>Bacteria</taxon>
        <taxon>Pseudomonadati</taxon>
        <taxon>Planctomycetota</taxon>
        <taxon>Planctomycetia</taxon>
        <taxon>Pirellulales</taxon>
        <taxon>Pirellulaceae</taxon>
        <taxon>Novipirellula</taxon>
    </lineage>
</organism>
<accession>A0A5C6E924</accession>
<keyword evidence="3" id="KW-1185">Reference proteome</keyword>
<dbReference type="Proteomes" id="UP000315471">
    <property type="component" value="Unassembled WGS sequence"/>
</dbReference>
<protein>
    <submittedName>
        <fullName evidence="2">Uncharacterized protein</fullName>
    </submittedName>
</protein>
<evidence type="ECO:0000256" key="1">
    <source>
        <dbReference type="SAM" id="MobiDB-lite"/>
    </source>
</evidence>
<feature type="region of interest" description="Disordered" evidence="1">
    <location>
        <begin position="38"/>
        <end position="83"/>
    </location>
</feature>
<gene>
    <name evidence="2" type="ORF">Q31b_19230</name>
</gene>
<name>A0A5C6E924_9BACT</name>
<proteinExistence type="predicted"/>
<dbReference type="AlphaFoldDB" id="A0A5C6E924"/>
<reference evidence="2 3" key="1">
    <citation type="submission" date="2019-02" db="EMBL/GenBank/DDBJ databases">
        <title>Deep-cultivation of Planctomycetes and their phenomic and genomic characterization uncovers novel biology.</title>
        <authorList>
            <person name="Wiegand S."/>
            <person name="Jogler M."/>
            <person name="Boedeker C."/>
            <person name="Pinto D."/>
            <person name="Vollmers J."/>
            <person name="Rivas-Marin E."/>
            <person name="Kohn T."/>
            <person name="Peeters S.H."/>
            <person name="Heuer A."/>
            <person name="Rast P."/>
            <person name="Oberbeckmann S."/>
            <person name="Bunk B."/>
            <person name="Jeske O."/>
            <person name="Meyerdierks A."/>
            <person name="Storesund J.E."/>
            <person name="Kallscheuer N."/>
            <person name="Luecker S."/>
            <person name="Lage O.M."/>
            <person name="Pohl T."/>
            <person name="Merkel B.J."/>
            <person name="Hornburger P."/>
            <person name="Mueller R.-W."/>
            <person name="Bruemmer F."/>
            <person name="Labrenz M."/>
            <person name="Spormann A.M."/>
            <person name="Op Den Camp H."/>
            <person name="Overmann J."/>
            <person name="Amann R."/>
            <person name="Jetten M.S.M."/>
            <person name="Mascher T."/>
            <person name="Medema M.H."/>
            <person name="Devos D.P."/>
            <person name="Kaster A.-K."/>
            <person name="Ovreas L."/>
            <person name="Rohde M."/>
            <person name="Galperin M.Y."/>
            <person name="Jogler C."/>
        </authorList>
    </citation>
    <scope>NUCLEOTIDE SEQUENCE [LARGE SCALE GENOMIC DNA]</scope>
    <source>
        <strain evidence="2 3">Q31b</strain>
    </source>
</reference>
<evidence type="ECO:0000313" key="2">
    <source>
        <dbReference type="EMBL" id="TWU44387.1"/>
    </source>
</evidence>
<dbReference type="EMBL" id="SJPY01000002">
    <property type="protein sequence ID" value="TWU44387.1"/>
    <property type="molecule type" value="Genomic_DNA"/>
</dbReference>